<protein>
    <recommendedName>
        <fullName evidence="8">tRNA(Ile)-lysidine synthase</fullName>
        <ecNumber evidence="8">6.3.4.19</ecNumber>
    </recommendedName>
    <alternativeName>
        <fullName evidence="8">tRNA(Ile)-2-lysyl-cytidine synthase</fullName>
    </alternativeName>
    <alternativeName>
        <fullName evidence="8">tRNA(Ile)-lysidine synthetase</fullName>
    </alternativeName>
</protein>
<evidence type="ECO:0000256" key="2">
    <source>
        <dbReference type="ARBA" id="ARBA00022490"/>
    </source>
</evidence>
<dbReference type="PATRIC" id="fig|652.5.peg.1120"/>
<dbReference type="GO" id="GO:0005737">
    <property type="term" value="C:cytoplasm"/>
    <property type="evidence" value="ECO:0007669"/>
    <property type="project" value="UniProtKB-SubCell"/>
</dbReference>
<accession>A0A0S2SEJ6</accession>
<comment type="function">
    <text evidence="8">Ligates lysine onto the cytidine present at position 34 of the AUA codon-specific tRNA(Ile) that contains the anticodon CAU, in an ATP-dependent manner. Cytidine is converted to lysidine, thus changing the amino acid specificity of the tRNA from methionine to isoleucine.</text>
</comment>
<dbReference type="EC" id="6.3.4.19" evidence="8"/>
<gene>
    <name evidence="8 10" type="primary">tilS</name>
    <name evidence="10" type="ORF">WL1483_647</name>
</gene>
<evidence type="ECO:0000313" key="10">
    <source>
        <dbReference type="EMBL" id="ALP40066.1"/>
    </source>
</evidence>
<dbReference type="InterPro" id="IPR012796">
    <property type="entry name" value="Lysidine-tRNA-synth_C"/>
</dbReference>
<dbReference type="RefSeq" id="WP_082634766.1">
    <property type="nucleotide sequence ID" value="NZ_CP013067.1"/>
</dbReference>
<dbReference type="GO" id="GO:0005524">
    <property type="term" value="F:ATP binding"/>
    <property type="evidence" value="ECO:0007669"/>
    <property type="project" value="UniProtKB-UniRule"/>
</dbReference>
<evidence type="ECO:0000256" key="3">
    <source>
        <dbReference type="ARBA" id="ARBA00022598"/>
    </source>
</evidence>
<dbReference type="InterPro" id="IPR011063">
    <property type="entry name" value="TilS/TtcA_N"/>
</dbReference>
<dbReference type="NCBIfam" id="TIGR02433">
    <property type="entry name" value="lysidine_TilS_C"/>
    <property type="match status" value="1"/>
</dbReference>
<dbReference type="GO" id="GO:0006400">
    <property type="term" value="P:tRNA modification"/>
    <property type="evidence" value="ECO:0007669"/>
    <property type="project" value="UniProtKB-UniRule"/>
</dbReference>
<dbReference type="InterPro" id="IPR015262">
    <property type="entry name" value="tRNA_Ile_lys_synt_subst-bd"/>
</dbReference>
<dbReference type="InterPro" id="IPR014729">
    <property type="entry name" value="Rossmann-like_a/b/a_fold"/>
</dbReference>
<comment type="similarity">
    <text evidence="8">Belongs to the tRNA(Ile)-lysidine synthase family.</text>
</comment>
<dbReference type="CDD" id="cd01992">
    <property type="entry name" value="TilS_N"/>
    <property type="match status" value="1"/>
</dbReference>
<dbReference type="KEGG" id="asr:WL1483_647"/>
<dbReference type="Pfam" id="PF09179">
    <property type="entry name" value="TilS"/>
    <property type="match status" value="1"/>
</dbReference>
<dbReference type="Gene3D" id="3.40.50.620">
    <property type="entry name" value="HUPs"/>
    <property type="match status" value="1"/>
</dbReference>
<dbReference type="AlphaFoldDB" id="A0A0S2SEJ6"/>
<evidence type="ECO:0000256" key="1">
    <source>
        <dbReference type="ARBA" id="ARBA00004496"/>
    </source>
</evidence>
<dbReference type="SUPFAM" id="SSF82829">
    <property type="entry name" value="MesJ substrate recognition domain-like"/>
    <property type="match status" value="1"/>
</dbReference>
<feature type="binding site" evidence="8">
    <location>
        <begin position="30"/>
        <end position="35"/>
    </location>
    <ligand>
        <name>ATP</name>
        <dbReference type="ChEBI" id="CHEBI:30616"/>
    </ligand>
</feature>
<dbReference type="NCBIfam" id="TIGR02432">
    <property type="entry name" value="lysidine_TilS_N"/>
    <property type="match status" value="1"/>
</dbReference>
<keyword evidence="6 8" id="KW-0067">ATP-binding</keyword>
<keyword evidence="5 8" id="KW-0547">Nucleotide-binding</keyword>
<dbReference type="InterPro" id="IPR012795">
    <property type="entry name" value="tRNA_Ile_lys_synt_N"/>
</dbReference>
<comment type="subcellular location">
    <subcellularLocation>
        <location evidence="1 8">Cytoplasm</location>
    </subcellularLocation>
</comment>
<evidence type="ECO:0000256" key="7">
    <source>
        <dbReference type="ARBA" id="ARBA00048539"/>
    </source>
</evidence>
<evidence type="ECO:0000256" key="6">
    <source>
        <dbReference type="ARBA" id="ARBA00022840"/>
    </source>
</evidence>
<keyword evidence="2 8" id="KW-0963">Cytoplasm</keyword>
<organism evidence="10 11">
    <name type="scientific">Aeromonas schubertii</name>
    <dbReference type="NCBI Taxonomy" id="652"/>
    <lineage>
        <taxon>Bacteria</taxon>
        <taxon>Pseudomonadati</taxon>
        <taxon>Pseudomonadota</taxon>
        <taxon>Gammaproteobacteria</taxon>
        <taxon>Aeromonadales</taxon>
        <taxon>Aeromonadaceae</taxon>
        <taxon>Aeromonas</taxon>
    </lineage>
</organism>
<name>A0A0S2SEJ6_9GAMM</name>
<reference evidence="10 11" key="2">
    <citation type="journal article" date="2016" name="Genome Announc.">
        <title>Complete Genome Sequence of the Highly Virulent Aeromonas schubertii Strain WL1483, Isolated from Diseased Snakehead Fish (Channa argus) in China.</title>
        <authorList>
            <person name="Liu L."/>
            <person name="Li N."/>
            <person name="Zhang D."/>
            <person name="Fu X."/>
            <person name="Shi C."/>
            <person name="Lin Q."/>
            <person name="Hao G."/>
        </authorList>
    </citation>
    <scope>NUCLEOTIDE SEQUENCE [LARGE SCALE GENOMIC DNA]</scope>
    <source>
        <strain evidence="10 11">WL1483</strain>
    </source>
</reference>
<dbReference type="SUPFAM" id="SSF52402">
    <property type="entry name" value="Adenine nucleotide alpha hydrolases-like"/>
    <property type="match status" value="1"/>
</dbReference>
<dbReference type="Gene3D" id="1.20.59.20">
    <property type="match status" value="1"/>
</dbReference>
<dbReference type="Proteomes" id="UP000058114">
    <property type="component" value="Chromosome"/>
</dbReference>
<evidence type="ECO:0000259" key="9">
    <source>
        <dbReference type="SMART" id="SM00977"/>
    </source>
</evidence>
<feature type="domain" description="Lysidine-tRNA(Ile) synthetase C-terminal" evidence="9">
    <location>
        <begin position="368"/>
        <end position="441"/>
    </location>
</feature>
<dbReference type="Pfam" id="PF11734">
    <property type="entry name" value="TilS_C"/>
    <property type="match status" value="1"/>
</dbReference>
<dbReference type="PANTHER" id="PTHR43033">
    <property type="entry name" value="TRNA(ILE)-LYSIDINE SYNTHASE-RELATED"/>
    <property type="match status" value="1"/>
</dbReference>
<keyword evidence="4 8" id="KW-0819">tRNA processing</keyword>
<evidence type="ECO:0000256" key="4">
    <source>
        <dbReference type="ARBA" id="ARBA00022694"/>
    </source>
</evidence>
<dbReference type="PANTHER" id="PTHR43033:SF1">
    <property type="entry name" value="TRNA(ILE)-LYSIDINE SYNTHASE-RELATED"/>
    <property type="match status" value="1"/>
</dbReference>
<evidence type="ECO:0000256" key="8">
    <source>
        <dbReference type="HAMAP-Rule" id="MF_01161"/>
    </source>
</evidence>
<keyword evidence="3 8" id="KW-0436">Ligase</keyword>
<dbReference type="HAMAP" id="MF_01161">
    <property type="entry name" value="tRNA_Ile_lys_synt"/>
    <property type="match status" value="1"/>
</dbReference>
<comment type="domain">
    <text evidence="8">The N-terminal region contains the highly conserved SGGXDS motif, predicted to be a P-loop motif involved in ATP binding.</text>
</comment>
<dbReference type="EMBL" id="CP013067">
    <property type="protein sequence ID" value="ALP40066.1"/>
    <property type="molecule type" value="Genomic_DNA"/>
</dbReference>
<dbReference type="InterPro" id="IPR012094">
    <property type="entry name" value="tRNA_Ile_lys_synt"/>
</dbReference>
<comment type="catalytic activity">
    <reaction evidence="7 8">
        <text>cytidine(34) in tRNA(Ile2) + L-lysine + ATP = lysidine(34) in tRNA(Ile2) + AMP + diphosphate + H(+)</text>
        <dbReference type="Rhea" id="RHEA:43744"/>
        <dbReference type="Rhea" id="RHEA-COMP:10625"/>
        <dbReference type="Rhea" id="RHEA-COMP:10670"/>
        <dbReference type="ChEBI" id="CHEBI:15378"/>
        <dbReference type="ChEBI" id="CHEBI:30616"/>
        <dbReference type="ChEBI" id="CHEBI:32551"/>
        <dbReference type="ChEBI" id="CHEBI:33019"/>
        <dbReference type="ChEBI" id="CHEBI:82748"/>
        <dbReference type="ChEBI" id="CHEBI:83665"/>
        <dbReference type="ChEBI" id="CHEBI:456215"/>
        <dbReference type="EC" id="6.3.4.19"/>
    </reaction>
</comment>
<reference evidence="11" key="1">
    <citation type="submission" date="2015-10" db="EMBL/GenBank/DDBJ databases">
        <title>Complete Genome Sequence of Aeromonas schubertii strain WL1483.</title>
        <authorList>
            <person name="Liu L."/>
        </authorList>
    </citation>
    <scope>NUCLEOTIDE SEQUENCE [LARGE SCALE GENOMIC DNA]</scope>
    <source>
        <strain evidence="11">WL1483</strain>
    </source>
</reference>
<proteinExistence type="inferred from homology"/>
<evidence type="ECO:0000256" key="5">
    <source>
        <dbReference type="ARBA" id="ARBA00022741"/>
    </source>
</evidence>
<dbReference type="GO" id="GO:0032267">
    <property type="term" value="F:tRNA(Ile)-lysidine synthase activity"/>
    <property type="evidence" value="ECO:0007669"/>
    <property type="project" value="UniProtKB-EC"/>
</dbReference>
<dbReference type="SUPFAM" id="SSF56037">
    <property type="entry name" value="PheT/TilS domain"/>
    <property type="match status" value="1"/>
</dbReference>
<dbReference type="Pfam" id="PF01171">
    <property type="entry name" value="ATP_bind_3"/>
    <property type="match status" value="1"/>
</dbReference>
<dbReference type="SMART" id="SM00977">
    <property type="entry name" value="TilS_C"/>
    <property type="match status" value="1"/>
</dbReference>
<sequence>MTTFSDSPLRLALHQALGDYPSAPLCLALSGGLDSALLLTLLAADPTWRHRLVAIHVHHGLSPHADTWMAFCQARCDELGVPLVTERVLLARGTGESLEAQAREARYEVLRTRLPVGGVLLTAHHGDDQLETLLLALKRGSGVRGLGAMRPAQPFGEGVHLRPWLSFSRQQLAAAAQHAGIDWVDDESNGDARFDRNFLRLHLVPLLRERWPAILLTAGRSAELCAESSALLDEVAAEDLQRASCGEGLAIAALGAFSATRRHNLLRYWLRHSGASAPSREQLQRLWLEVACAREDANPCLSWDEWSCRRHDGALHLLRRSEGEARPLAWQGSLQPGLPLTLPEGLGRLQLRETQGGPLRLPREGELLSVRFDVPPGCRLHPEGRAGSRRLKKLWQEYGIPSWQRGRIPILYYGETPAAVLGVFICQGFICEAGRGLAWQWCQD</sequence>
<evidence type="ECO:0000313" key="11">
    <source>
        <dbReference type="Proteomes" id="UP000058114"/>
    </source>
</evidence>